<organism evidence="1 2">
    <name type="scientific">Tanacetum coccineum</name>
    <dbReference type="NCBI Taxonomy" id="301880"/>
    <lineage>
        <taxon>Eukaryota</taxon>
        <taxon>Viridiplantae</taxon>
        <taxon>Streptophyta</taxon>
        <taxon>Embryophyta</taxon>
        <taxon>Tracheophyta</taxon>
        <taxon>Spermatophyta</taxon>
        <taxon>Magnoliopsida</taxon>
        <taxon>eudicotyledons</taxon>
        <taxon>Gunneridae</taxon>
        <taxon>Pentapetalae</taxon>
        <taxon>asterids</taxon>
        <taxon>campanulids</taxon>
        <taxon>Asterales</taxon>
        <taxon>Asteraceae</taxon>
        <taxon>Asteroideae</taxon>
        <taxon>Anthemideae</taxon>
        <taxon>Anthemidinae</taxon>
        <taxon>Tanacetum</taxon>
    </lineage>
</organism>
<reference evidence="1" key="2">
    <citation type="submission" date="2022-01" db="EMBL/GenBank/DDBJ databases">
        <authorList>
            <person name="Yamashiro T."/>
            <person name="Shiraishi A."/>
            <person name="Satake H."/>
            <person name="Nakayama K."/>
        </authorList>
    </citation>
    <scope>NUCLEOTIDE SEQUENCE</scope>
</reference>
<accession>A0ABQ5DZF1</accession>
<gene>
    <name evidence="1" type="ORF">Tco_0952306</name>
</gene>
<comment type="caution">
    <text evidence="1">The sequence shown here is derived from an EMBL/GenBank/DDBJ whole genome shotgun (WGS) entry which is preliminary data.</text>
</comment>
<evidence type="ECO:0000313" key="2">
    <source>
        <dbReference type="Proteomes" id="UP001151760"/>
    </source>
</evidence>
<keyword evidence="2" id="KW-1185">Reference proteome</keyword>
<protein>
    <submittedName>
        <fullName evidence="1">Retrovirus-related pol polyprotein from transposon TNT 1-94</fullName>
    </submittedName>
</protein>
<dbReference type="Proteomes" id="UP001151760">
    <property type="component" value="Unassembled WGS sequence"/>
</dbReference>
<dbReference type="EMBL" id="BQNB010015742">
    <property type="protein sequence ID" value="GJT43591.1"/>
    <property type="molecule type" value="Genomic_DNA"/>
</dbReference>
<reference evidence="1" key="1">
    <citation type="journal article" date="2022" name="Int. J. Mol. Sci.">
        <title>Draft Genome of Tanacetum Coccineum: Genomic Comparison of Closely Related Tanacetum-Family Plants.</title>
        <authorList>
            <person name="Yamashiro T."/>
            <person name="Shiraishi A."/>
            <person name="Nakayama K."/>
            <person name="Satake H."/>
        </authorList>
    </citation>
    <scope>NUCLEOTIDE SEQUENCE</scope>
</reference>
<sequence length="306" mass="36004">MSCDVSWKSRLSTLNDENVLLKTQVDSIVKERENIKLEYQKLFNLIKATRTQHQKELDELTEHVNQKTYAYADVSSSVSIDLNIMHSFEIPEFEEAESSLNYQDSSNIHEFHQQHYYTDKWTKNHLIEQVICDPSKLVQTRNRLRTNAELCVYALTVSLTKPKYIKEAMLDHSWIESMQDELNQFKQLDVWELVSLPEGRHVIKESFALVARLEAVRMFVAYVAHQNFIIYQMDVKIALLNGPLKEEVFEHVEKGTIELYLVGTEYQLADLFTKALPRERFEYLVHRIDMRCMTSTELYRLARLSS</sequence>
<evidence type="ECO:0000313" key="1">
    <source>
        <dbReference type="EMBL" id="GJT43591.1"/>
    </source>
</evidence>
<name>A0ABQ5DZF1_9ASTR</name>
<proteinExistence type="predicted"/>